<accession>A0A9W9Z4M5</accession>
<comment type="caution">
    <text evidence="1">The sequence shown here is derived from an EMBL/GenBank/DDBJ whole genome shotgun (WGS) entry which is preliminary data.</text>
</comment>
<gene>
    <name evidence="1" type="ORF">OS493_001859</name>
</gene>
<evidence type="ECO:0000313" key="1">
    <source>
        <dbReference type="EMBL" id="KAJ7375121.1"/>
    </source>
</evidence>
<dbReference type="EMBL" id="MU826826">
    <property type="protein sequence ID" value="KAJ7375121.1"/>
    <property type="molecule type" value="Genomic_DNA"/>
</dbReference>
<name>A0A9W9Z4M5_9CNID</name>
<organism evidence="1 2">
    <name type="scientific">Desmophyllum pertusum</name>
    <dbReference type="NCBI Taxonomy" id="174260"/>
    <lineage>
        <taxon>Eukaryota</taxon>
        <taxon>Metazoa</taxon>
        <taxon>Cnidaria</taxon>
        <taxon>Anthozoa</taxon>
        <taxon>Hexacorallia</taxon>
        <taxon>Scleractinia</taxon>
        <taxon>Caryophylliina</taxon>
        <taxon>Caryophylliidae</taxon>
        <taxon>Desmophyllum</taxon>
    </lineage>
</organism>
<proteinExistence type="predicted"/>
<protein>
    <submittedName>
        <fullName evidence="1">Uncharacterized protein</fullName>
    </submittedName>
</protein>
<reference evidence="1" key="1">
    <citation type="submission" date="2023-01" db="EMBL/GenBank/DDBJ databases">
        <title>Genome assembly of the deep-sea coral Lophelia pertusa.</title>
        <authorList>
            <person name="Herrera S."/>
            <person name="Cordes E."/>
        </authorList>
    </citation>
    <scope>NUCLEOTIDE SEQUENCE</scope>
    <source>
        <strain evidence="1">USNM1676648</strain>
        <tissue evidence="1">Polyp</tissue>
    </source>
</reference>
<evidence type="ECO:0000313" key="2">
    <source>
        <dbReference type="Proteomes" id="UP001163046"/>
    </source>
</evidence>
<dbReference type="AlphaFoldDB" id="A0A9W9Z4M5"/>
<sequence length="237" mass="27034">MQQTTKPVKKENKQNKEKCQEKRLLTSVLVCPSKSASYKLLSEDDKQFIKEQLHDYRNKKAGEADMTQQITTGKHDFLTSTKTTLDFTDIHLTQQTWTDKLQYTPTKAFNFTTLTDNGPQTLSTMTSTNTFPTFTTVTPQTTDKWLTKFNGLHTATSTYTQQTSTPQTDITLTQTNLPAPNWTDITADIIFKKIEEVNSKVDMIMSFWGATKKKKKKKNKAKSNLKGKKLCLLVVMQ</sequence>
<keyword evidence="2" id="KW-1185">Reference proteome</keyword>
<dbReference type="Proteomes" id="UP001163046">
    <property type="component" value="Unassembled WGS sequence"/>
</dbReference>